<feature type="transmembrane region" description="Helical" evidence="18">
    <location>
        <begin position="328"/>
        <end position="357"/>
    </location>
</feature>
<evidence type="ECO:0000256" key="11">
    <source>
        <dbReference type="ARBA" id="ARBA00022967"/>
    </source>
</evidence>
<evidence type="ECO:0000259" key="20">
    <source>
        <dbReference type="SMART" id="SM00831"/>
    </source>
</evidence>
<evidence type="ECO:0000256" key="1">
    <source>
        <dbReference type="ARBA" id="ARBA00004166"/>
    </source>
</evidence>
<evidence type="ECO:0000256" key="14">
    <source>
        <dbReference type="ARBA" id="ARBA00023065"/>
    </source>
</evidence>
<organism evidence="21 22">
    <name type="scientific">Cyclopterus lumpus</name>
    <name type="common">Lumpsucker</name>
    <dbReference type="NCBI Taxonomy" id="8103"/>
    <lineage>
        <taxon>Eukaryota</taxon>
        <taxon>Metazoa</taxon>
        <taxon>Chordata</taxon>
        <taxon>Craniata</taxon>
        <taxon>Vertebrata</taxon>
        <taxon>Euteleostomi</taxon>
        <taxon>Actinopterygii</taxon>
        <taxon>Neopterygii</taxon>
        <taxon>Teleostei</taxon>
        <taxon>Neoteleostei</taxon>
        <taxon>Acanthomorphata</taxon>
        <taxon>Eupercaria</taxon>
        <taxon>Perciformes</taxon>
        <taxon>Cottioidei</taxon>
        <taxon>Cottales</taxon>
        <taxon>Cyclopteridae</taxon>
        <taxon>Cyclopterus</taxon>
    </lineage>
</organism>
<dbReference type="SUPFAM" id="SSF56784">
    <property type="entry name" value="HAD-like"/>
    <property type="match status" value="1"/>
</dbReference>
<dbReference type="InterPro" id="IPR018303">
    <property type="entry name" value="ATPase_P-typ_P_site"/>
</dbReference>
<dbReference type="FunFam" id="3.40.50.1000:FF:000001">
    <property type="entry name" value="Phospholipid-transporting ATPase IC"/>
    <property type="match status" value="1"/>
</dbReference>
<dbReference type="InterPro" id="IPR023299">
    <property type="entry name" value="ATPase_P-typ_cyto_dom_N"/>
</dbReference>
<dbReference type="Gene3D" id="3.40.50.1000">
    <property type="entry name" value="HAD superfamily/HAD-like"/>
    <property type="match status" value="2"/>
</dbReference>
<feature type="transmembrane region" description="Helical" evidence="18">
    <location>
        <begin position="303"/>
        <end position="322"/>
    </location>
</feature>
<evidence type="ECO:0000256" key="6">
    <source>
        <dbReference type="ARBA" id="ARBA00022723"/>
    </source>
</evidence>
<evidence type="ECO:0000256" key="13">
    <source>
        <dbReference type="ARBA" id="ARBA00023034"/>
    </source>
</evidence>
<keyword evidence="3 18" id="KW-0813">Transport</keyword>
<gene>
    <name evidence="21" type="primary">atp2c1</name>
</gene>
<dbReference type="InterPro" id="IPR023214">
    <property type="entry name" value="HAD_sf"/>
</dbReference>
<dbReference type="Gene3D" id="2.70.150.10">
    <property type="entry name" value="Calcium-transporting ATPase, cytoplasmic transduction domain A"/>
    <property type="match status" value="1"/>
</dbReference>
<dbReference type="SFLD" id="SFLDS00003">
    <property type="entry name" value="Haloacid_Dehalogenase"/>
    <property type="match status" value="1"/>
</dbReference>
<comment type="similarity">
    <text evidence="2 18">Belongs to the cation transport ATPase (P-type) (TC 3.A.3) family. Type IIA subfamily.</text>
</comment>
<keyword evidence="12 18" id="KW-1133">Transmembrane helix</keyword>
<evidence type="ECO:0000256" key="8">
    <source>
        <dbReference type="ARBA" id="ARBA00022837"/>
    </source>
</evidence>
<comment type="subcellular location">
    <subcellularLocation>
        <location evidence="1">Golgi apparatus</location>
        <location evidence="1">trans-Golgi network membrane</location>
        <topology evidence="1">Multi-pass membrane protein</topology>
    </subcellularLocation>
    <subcellularLocation>
        <location evidence="18">Membrane</location>
        <topology evidence="18">Multi-pass membrane protein</topology>
    </subcellularLocation>
</comment>
<feature type="transmembrane region" description="Helical" evidence="18">
    <location>
        <begin position="788"/>
        <end position="808"/>
    </location>
</feature>
<dbReference type="Gene3D" id="3.40.1110.10">
    <property type="entry name" value="Calcium-transporting ATPase, cytoplasmic domain N"/>
    <property type="match status" value="1"/>
</dbReference>
<evidence type="ECO:0000256" key="3">
    <source>
        <dbReference type="ARBA" id="ARBA00022448"/>
    </source>
</evidence>
<dbReference type="PRINTS" id="PR00119">
    <property type="entry name" value="CATATPASE"/>
</dbReference>
<dbReference type="SUPFAM" id="SSF81660">
    <property type="entry name" value="Metal cation-transporting ATPase, ATP-binding domain N"/>
    <property type="match status" value="1"/>
</dbReference>
<dbReference type="InterPro" id="IPR036412">
    <property type="entry name" value="HAD-like_sf"/>
</dbReference>
<evidence type="ECO:0000256" key="15">
    <source>
        <dbReference type="ARBA" id="ARBA00023136"/>
    </source>
</evidence>
<evidence type="ECO:0000256" key="7">
    <source>
        <dbReference type="ARBA" id="ARBA00022741"/>
    </source>
</evidence>
<dbReference type="Pfam" id="PF00689">
    <property type="entry name" value="Cation_ATPase_C"/>
    <property type="match status" value="1"/>
</dbReference>
<keyword evidence="7 18" id="KW-0547">Nucleotide-binding</keyword>
<dbReference type="GO" id="GO:0005794">
    <property type="term" value="C:Golgi apparatus"/>
    <property type="evidence" value="ECO:0007669"/>
    <property type="project" value="UniProtKB-SubCell"/>
</dbReference>
<keyword evidence="5 18" id="KW-0812">Transmembrane</keyword>
<feature type="domain" description="Cation-transporting P-type ATPase N-terminal" evidence="20">
    <location>
        <begin position="72"/>
        <end position="144"/>
    </location>
</feature>
<keyword evidence="11" id="KW-1278">Translocase</keyword>
<protein>
    <recommendedName>
        <fullName evidence="18">Calcium-transporting ATPase</fullName>
        <ecNumber evidence="18">7.2.2.10</ecNumber>
    </recommendedName>
</protein>
<dbReference type="GO" id="GO:0005524">
    <property type="term" value="F:ATP binding"/>
    <property type="evidence" value="ECO:0007669"/>
    <property type="project" value="UniProtKB-KW"/>
</dbReference>
<dbReference type="GO" id="GO:0016020">
    <property type="term" value="C:membrane"/>
    <property type="evidence" value="ECO:0007669"/>
    <property type="project" value="UniProtKB-SubCell"/>
</dbReference>
<dbReference type="SFLD" id="SFLDG00002">
    <property type="entry name" value="C1.7:_P-type_atpase_like"/>
    <property type="match status" value="1"/>
</dbReference>
<dbReference type="InterPro" id="IPR006068">
    <property type="entry name" value="ATPase_P-typ_cation-transptr_C"/>
</dbReference>
<evidence type="ECO:0000256" key="5">
    <source>
        <dbReference type="ARBA" id="ARBA00022692"/>
    </source>
</evidence>
<keyword evidence="13" id="KW-0333">Golgi apparatus</keyword>
<dbReference type="AlphaFoldDB" id="A0A8C3AIB2"/>
<dbReference type="GeneTree" id="ENSGT00940000156421"/>
<dbReference type="InterPro" id="IPR044492">
    <property type="entry name" value="P_typ_ATPase_HD_dom"/>
</dbReference>
<evidence type="ECO:0000256" key="2">
    <source>
        <dbReference type="ARBA" id="ARBA00005675"/>
    </source>
</evidence>
<dbReference type="InterPro" id="IPR006413">
    <property type="entry name" value="P-type_ATPase_IIA_PMR1"/>
</dbReference>
<evidence type="ECO:0000256" key="19">
    <source>
        <dbReference type="SAM" id="MobiDB-lite"/>
    </source>
</evidence>
<sequence>MLLSGRSLRRRLFITPPGSVGGASGADRTPRGRLFILGTSEIPHNEHVCFWCVPDSRCSSCPPWSTKVCLTLNNNLDTVVVVKQADLQVGLTQEEVSRRRTYHGWNEFDISEEEPLWKKYISQFKDPLILLLLASAVISVLMHQFDDAIKINVCEYRSEKSLEELGKLVPPECHCLREGHLEHLLARELVPGDTVCLSVGERVPADLRLVEATDLSVDESSLTGETSPSSKTTGHQPPSSNGDIASRSNVAFMGTLVRCGRAKGIVIGTGENSEFGEVFKMMQAEEAPKTPLQKSMDLLGKQLSLYSFGIIGVIMLMGWLQGKRILDMFTIGVSLAVAAIPEGLPIVVTVTLALGVMRMVKKRAIIKKLPIVETLGCCNVICSDKTGTLTKNEMTVTQLFTSDGLHAEVSGVGYNGAGEVLLDGDVVHGFSCPSISKIVEVGCVCNDSVIRNHNLLGRPTEGALIALAMKMGLESLQQEYVRLEEHPFTSEQKWMSVRCVHRTLQDKPGVFFVKGAYEQVIGLCSSYNSRGSALSLSHQQRELYQQQISYMGSAGLRVLAFASGSQMGNLTFLGLVGIIDPPRSGVKEAVGMLINSGVAIKMITGDSKETAVSIEIITHIRLMSPQIAVFYRASPRHKLKIVKSLQNIGAVVAMTGDGVNDAVALKAADIGVAMGLTGTDVCKEAADMILVDDDFQTIMSAIEEGKGIYNNIKNFVRFQLSTSIAALTLISLATLMNFPNPLNAMQILWINIIMDGPPAQSLGVEPVDRDVIRQPPRNVRDSIITRGLLIKVLVSALVIVCGTLFVFWREVRHFLFLMFNLTSCTITRSGPPQTRMVHELGLCSNRTFCYAVLASIMGQLLVIYFPPLQNVFQTESLSIFGEY</sequence>
<dbReference type="SFLD" id="SFLDF00027">
    <property type="entry name" value="p-type_atpase"/>
    <property type="match status" value="1"/>
</dbReference>
<comment type="function">
    <text evidence="18">Catalyzes the hydrolysis of ATP coupled with the transport of calcium.</text>
</comment>
<dbReference type="InterPro" id="IPR004014">
    <property type="entry name" value="ATPase_P-typ_cation-transptr_N"/>
</dbReference>
<dbReference type="InterPro" id="IPR059000">
    <property type="entry name" value="ATPase_P-type_domA"/>
</dbReference>
<dbReference type="NCBIfam" id="TIGR01494">
    <property type="entry name" value="ATPase_P-type"/>
    <property type="match status" value="2"/>
</dbReference>
<dbReference type="NCBIfam" id="TIGR01522">
    <property type="entry name" value="ATPase-IIA2_Ca"/>
    <property type="match status" value="1"/>
</dbReference>
<keyword evidence="22" id="KW-1185">Reference proteome</keyword>
<dbReference type="FunFam" id="1.20.1110.10:FF:000106">
    <property type="entry name" value="E1-E2 ATPase, putative"/>
    <property type="match status" value="1"/>
</dbReference>
<keyword evidence="14 18" id="KW-0406">Ion transport</keyword>
<evidence type="ECO:0000256" key="12">
    <source>
        <dbReference type="ARBA" id="ARBA00022989"/>
    </source>
</evidence>
<name>A0A8C3AIB2_CYCLU</name>
<dbReference type="Pfam" id="PF00122">
    <property type="entry name" value="E1-E2_ATPase"/>
    <property type="match status" value="1"/>
</dbReference>
<comment type="catalytic activity">
    <reaction evidence="16">
        <text>Ca(2+)(in) + ATP + H2O = Ca(2+)(out) + ADP + phosphate + H(+)</text>
        <dbReference type="Rhea" id="RHEA:18105"/>
        <dbReference type="ChEBI" id="CHEBI:15377"/>
        <dbReference type="ChEBI" id="CHEBI:15378"/>
        <dbReference type="ChEBI" id="CHEBI:29108"/>
        <dbReference type="ChEBI" id="CHEBI:30616"/>
        <dbReference type="ChEBI" id="CHEBI:43474"/>
        <dbReference type="ChEBI" id="CHEBI:456216"/>
        <dbReference type="EC" id="7.2.2.10"/>
    </reaction>
    <physiologicalReaction direction="left-to-right" evidence="16">
        <dbReference type="Rhea" id="RHEA:18106"/>
    </physiologicalReaction>
</comment>
<dbReference type="SMART" id="SM00831">
    <property type="entry name" value="Cation_ATPase_N"/>
    <property type="match status" value="1"/>
</dbReference>
<dbReference type="PROSITE" id="PS00154">
    <property type="entry name" value="ATPASE_E1_E2"/>
    <property type="match status" value="1"/>
</dbReference>
<dbReference type="Proteomes" id="UP000694565">
    <property type="component" value="Unplaced"/>
</dbReference>
<evidence type="ECO:0000256" key="16">
    <source>
        <dbReference type="ARBA" id="ARBA00047282"/>
    </source>
</evidence>
<comment type="catalytic activity">
    <reaction evidence="17">
        <text>Mn(2+)(in) + ATP + H2O = Mn(2+)(out) + ADP + phosphate + H(+)</text>
        <dbReference type="Rhea" id="RHEA:66820"/>
        <dbReference type="ChEBI" id="CHEBI:15377"/>
        <dbReference type="ChEBI" id="CHEBI:15378"/>
        <dbReference type="ChEBI" id="CHEBI:29035"/>
        <dbReference type="ChEBI" id="CHEBI:30616"/>
        <dbReference type="ChEBI" id="CHEBI:43474"/>
        <dbReference type="ChEBI" id="CHEBI:456216"/>
    </reaction>
    <physiologicalReaction direction="left-to-right" evidence="17">
        <dbReference type="Rhea" id="RHEA:66821"/>
    </physiologicalReaction>
</comment>
<keyword evidence="9 18" id="KW-0067">ATP-binding</keyword>
<evidence type="ECO:0000256" key="10">
    <source>
        <dbReference type="ARBA" id="ARBA00022842"/>
    </source>
</evidence>
<keyword evidence="4 18" id="KW-0109">Calcium transport</keyword>
<reference evidence="21" key="1">
    <citation type="submission" date="2025-08" db="UniProtKB">
        <authorList>
            <consortium name="Ensembl"/>
        </authorList>
    </citation>
    <scope>IDENTIFICATION</scope>
</reference>
<dbReference type="FunFam" id="3.40.1110.10:FF:000006">
    <property type="entry name" value="Calcium-transporting ATPase"/>
    <property type="match status" value="1"/>
</dbReference>
<dbReference type="Gene3D" id="1.20.1110.10">
    <property type="entry name" value="Calcium-transporting ATPase, transmembrane domain"/>
    <property type="match status" value="3"/>
</dbReference>
<dbReference type="Ensembl" id="ENSCLMT00005043877.1">
    <property type="protein sequence ID" value="ENSCLMP00005042353.1"/>
    <property type="gene ID" value="ENSCLMG00005018153.1"/>
</dbReference>
<evidence type="ECO:0000256" key="18">
    <source>
        <dbReference type="RuleBase" id="RU361146"/>
    </source>
</evidence>
<evidence type="ECO:0000313" key="21">
    <source>
        <dbReference type="Ensembl" id="ENSCLMP00005042353.1"/>
    </source>
</evidence>
<dbReference type="SUPFAM" id="SSF81665">
    <property type="entry name" value="Calcium ATPase, transmembrane domain M"/>
    <property type="match status" value="1"/>
</dbReference>
<keyword evidence="15 18" id="KW-0472">Membrane</keyword>
<dbReference type="Pfam" id="PF00690">
    <property type="entry name" value="Cation_ATPase_N"/>
    <property type="match status" value="1"/>
</dbReference>
<dbReference type="EC" id="7.2.2.10" evidence="18"/>
<evidence type="ECO:0000256" key="9">
    <source>
        <dbReference type="ARBA" id="ARBA00022840"/>
    </source>
</evidence>
<reference evidence="21" key="2">
    <citation type="submission" date="2025-09" db="UniProtKB">
        <authorList>
            <consortium name="Ensembl"/>
        </authorList>
    </citation>
    <scope>IDENTIFICATION</scope>
</reference>
<keyword evidence="6" id="KW-0479">Metal-binding</keyword>
<dbReference type="SUPFAM" id="SSF81653">
    <property type="entry name" value="Calcium ATPase, transduction domain A"/>
    <property type="match status" value="1"/>
</dbReference>
<evidence type="ECO:0000256" key="4">
    <source>
        <dbReference type="ARBA" id="ARBA00022568"/>
    </source>
</evidence>
<dbReference type="GO" id="GO:0005388">
    <property type="term" value="F:P-type calcium transporter activity"/>
    <property type="evidence" value="ECO:0007669"/>
    <property type="project" value="UniProtKB-EC"/>
</dbReference>
<comment type="caution">
    <text evidence="18">Lacks conserved residue(s) required for the propagation of feature annotation.</text>
</comment>
<dbReference type="GO" id="GO:0016887">
    <property type="term" value="F:ATP hydrolysis activity"/>
    <property type="evidence" value="ECO:0007669"/>
    <property type="project" value="InterPro"/>
</dbReference>
<dbReference type="InterPro" id="IPR023298">
    <property type="entry name" value="ATPase_P-typ_TM_dom_sf"/>
</dbReference>
<evidence type="ECO:0000256" key="17">
    <source>
        <dbReference type="ARBA" id="ARBA00047330"/>
    </source>
</evidence>
<keyword evidence="8 18" id="KW-0106">Calcium</keyword>
<dbReference type="PRINTS" id="PR00121">
    <property type="entry name" value="NAKATPASE"/>
</dbReference>
<dbReference type="PANTHER" id="PTHR42861">
    <property type="entry name" value="CALCIUM-TRANSPORTING ATPASE"/>
    <property type="match status" value="1"/>
</dbReference>
<dbReference type="Pfam" id="PF13246">
    <property type="entry name" value="Cation_ATPase"/>
    <property type="match status" value="1"/>
</dbReference>
<dbReference type="InterPro" id="IPR008250">
    <property type="entry name" value="ATPase_P-typ_transduc_dom_A_sf"/>
</dbReference>
<feature type="region of interest" description="Disordered" evidence="19">
    <location>
        <begin position="218"/>
        <end position="246"/>
    </location>
</feature>
<keyword evidence="10" id="KW-0460">Magnesium</keyword>
<accession>A0A8C3AIB2</accession>
<dbReference type="FunFam" id="2.70.150.10:FF:000008">
    <property type="entry name" value="Calcium-transporting ATPase"/>
    <property type="match status" value="1"/>
</dbReference>
<evidence type="ECO:0000313" key="22">
    <source>
        <dbReference type="Proteomes" id="UP000694565"/>
    </source>
</evidence>
<dbReference type="GO" id="GO:0046872">
    <property type="term" value="F:metal ion binding"/>
    <property type="evidence" value="ECO:0007669"/>
    <property type="project" value="UniProtKB-KW"/>
</dbReference>
<dbReference type="InterPro" id="IPR001757">
    <property type="entry name" value="P_typ_ATPase"/>
</dbReference>
<proteinExistence type="inferred from homology"/>